<dbReference type="SUPFAM" id="SSF56091">
    <property type="entry name" value="DNA ligase/mRNA capping enzyme, catalytic domain"/>
    <property type="match status" value="1"/>
</dbReference>
<evidence type="ECO:0000259" key="1">
    <source>
        <dbReference type="Pfam" id="PF09414"/>
    </source>
</evidence>
<accession>A0A7M1RZ02</accession>
<proteinExistence type="predicted"/>
<dbReference type="Gene3D" id="3.30.470.30">
    <property type="entry name" value="DNA ligase/mRNA capping enzyme"/>
    <property type="match status" value="1"/>
</dbReference>
<dbReference type="RefSeq" id="YP_010111542.1">
    <property type="nucleotide sequence ID" value="NC_055882.1"/>
</dbReference>
<reference evidence="2 3" key="1">
    <citation type="submission" date="2020-07" db="EMBL/GenBank/DDBJ databases">
        <title>Taxonomic proposal: Crassvirales, a new order of highly abundant and diverse bacterial viruses.</title>
        <authorList>
            <person name="Shkoporov A.N."/>
            <person name="Stockdale S.R."/>
            <person name="Guerin E."/>
            <person name="Ross R.P."/>
            <person name="Hill C."/>
        </authorList>
    </citation>
    <scope>NUCLEOTIDE SEQUENCE [LARGE SCALE GENOMIC DNA]</scope>
</reference>
<dbReference type="GO" id="GO:0016874">
    <property type="term" value="F:ligase activity"/>
    <property type="evidence" value="ECO:0007669"/>
    <property type="project" value="UniProtKB-KW"/>
</dbReference>
<dbReference type="GeneID" id="65129946"/>
<evidence type="ECO:0000313" key="3">
    <source>
        <dbReference type="Proteomes" id="UP000593686"/>
    </source>
</evidence>
<dbReference type="Gene3D" id="3.30.1490.70">
    <property type="match status" value="1"/>
</dbReference>
<dbReference type="EMBL" id="MT774389">
    <property type="protein sequence ID" value="QOR59384.1"/>
    <property type="molecule type" value="Genomic_DNA"/>
</dbReference>
<sequence length="242" mass="27733">MEYQKINTLFKRDGKNVIIPSQYTCEEFNYLKDCPWECTEKIDGTNIRIYVTIVAGEGEEPWLYGVTIKGRTNRAELPSKLVKKLESIFFNVDWAKIFPALTPEDTVCIYGEGYGAGIQKCGGKYISKGVDFILFDVKINDWWLKREDCEGIAKKCNVPMVPLIGYMTIPQAVEFVKKGFKSKISEDKDLNAEGLVLRTTCGLRFRNGERIITKIKYCDFEKFKAVYGDNPNPKQPDNPNYQ</sequence>
<feature type="domain" description="RNA ligase" evidence="1">
    <location>
        <begin position="35"/>
        <end position="215"/>
    </location>
</feature>
<keyword evidence="3" id="KW-1185">Reference proteome</keyword>
<dbReference type="Pfam" id="PF09414">
    <property type="entry name" value="RNA_ligase"/>
    <property type="match status" value="1"/>
</dbReference>
<name>A0A7M1RZ02_9CAUD</name>
<keyword evidence="2" id="KW-0436">Ligase</keyword>
<dbReference type="Proteomes" id="UP000593686">
    <property type="component" value="Genome"/>
</dbReference>
<organism evidence="2 3">
    <name type="scientific">uncultured phage cr116_1</name>
    <dbReference type="NCBI Taxonomy" id="2772073"/>
    <lineage>
        <taxon>Viruses</taxon>
        <taxon>Duplodnaviria</taxon>
        <taxon>Heunggongvirae</taxon>
        <taxon>Uroviricota</taxon>
        <taxon>Caudoviricetes</taxon>
        <taxon>Crassvirales</taxon>
        <taxon>Steigviridae</taxon>
        <taxon>Asinivirinae</taxon>
        <taxon>Pamirivirus</taxon>
        <taxon>Pamirivirus faecium</taxon>
    </lineage>
</organism>
<dbReference type="InterPro" id="IPR021122">
    <property type="entry name" value="RNA_ligase_dom_REL/Rnl2"/>
</dbReference>
<evidence type="ECO:0000313" key="2">
    <source>
        <dbReference type="EMBL" id="QOR59384.1"/>
    </source>
</evidence>
<protein>
    <submittedName>
        <fullName evidence="2">RNA ligase</fullName>
    </submittedName>
</protein>
<dbReference type="KEGG" id="vg:65129946"/>